<accession>A0ABP1G1Q0</accession>
<comment type="caution">
    <text evidence="2">The sequence shown here is derived from an EMBL/GenBank/DDBJ whole genome shotgun (WGS) entry which is preliminary data.</text>
</comment>
<dbReference type="InterPro" id="IPR001810">
    <property type="entry name" value="F-box_dom"/>
</dbReference>
<protein>
    <submittedName>
        <fullName evidence="2">G7358 protein</fullName>
    </submittedName>
</protein>
<gene>
    <name evidence="2" type="primary">g7358</name>
    <name evidence="2" type="ORF">VP750_LOCUS6299</name>
</gene>
<evidence type="ECO:0000259" key="1">
    <source>
        <dbReference type="PROSITE" id="PS50181"/>
    </source>
</evidence>
<dbReference type="EMBL" id="CAXHTA020000011">
    <property type="protein sequence ID" value="CAL5224640.1"/>
    <property type="molecule type" value="Genomic_DNA"/>
</dbReference>
<keyword evidence="3" id="KW-1185">Reference proteome</keyword>
<proteinExistence type="predicted"/>
<dbReference type="Gene3D" id="1.20.1280.50">
    <property type="match status" value="1"/>
</dbReference>
<name>A0ABP1G1Q0_9CHLO</name>
<organism evidence="2 3">
    <name type="scientific">Coccomyxa viridis</name>
    <dbReference type="NCBI Taxonomy" id="1274662"/>
    <lineage>
        <taxon>Eukaryota</taxon>
        <taxon>Viridiplantae</taxon>
        <taxon>Chlorophyta</taxon>
        <taxon>core chlorophytes</taxon>
        <taxon>Trebouxiophyceae</taxon>
        <taxon>Trebouxiophyceae incertae sedis</taxon>
        <taxon>Coccomyxaceae</taxon>
        <taxon>Coccomyxa</taxon>
    </lineage>
</organism>
<dbReference type="SUPFAM" id="SSF81383">
    <property type="entry name" value="F-box domain"/>
    <property type="match status" value="1"/>
</dbReference>
<reference evidence="2 3" key="1">
    <citation type="submission" date="2024-06" db="EMBL/GenBank/DDBJ databases">
        <authorList>
            <person name="Kraege A."/>
            <person name="Thomma B."/>
        </authorList>
    </citation>
    <scope>NUCLEOTIDE SEQUENCE [LARGE SCALE GENOMIC DNA]</scope>
</reference>
<dbReference type="PROSITE" id="PS50181">
    <property type="entry name" value="FBOX"/>
    <property type="match status" value="1"/>
</dbReference>
<evidence type="ECO:0000313" key="2">
    <source>
        <dbReference type="EMBL" id="CAL5224640.1"/>
    </source>
</evidence>
<feature type="domain" description="F-box" evidence="1">
    <location>
        <begin position="1"/>
        <end position="47"/>
    </location>
</feature>
<sequence length="232" mass="25625">MDLPEGLLTTILKQLPLQSKIHAQAVCRMFRDVLCNPAQGSSVWDSIHLEDPVFEAASPTALAGWLMQRARGIQLLQYTPGPRFMGRAEEVTTPDMRRKQDIIRDVVLKVAAQLSPEAAIEMDLTFASAETLFGSQEPELPRPHKDGMFTTYWASLAGNLTRLKLSFGHPVGGATISPLSQLTRLQSLSLQLNCWYADVELSLPQLKELEMVAVQHAWITLRSSSRSSGKAG</sequence>
<dbReference type="InterPro" id="IPR036047">
    <property type="entry name" value="F-box-like_dom_sf"/>
</dbReference>
<dbReference type="Pfam" id="PF00646">
    <property type="entry name" value="F-box"/>
    <property type="match status" value="1"/>
</dbReference>
<dbReference type="Proteomes" id="UP001497392">
    <property type="component" value="Unassembled WGS sequence"/>
</dbReference>
<evidence type="ECO:0000313" key="3">
    <source>
        <dbReference type="Proteomes" id="UP001497392"/>
    </source>
</evidence>